<dbReference type="Pfam" id="PF07574">
    <property type="entry name" value="SMC_Nse1"/>
    <property type="match status" value="1"/>
</dbReference>
<dbReference type="GO" id="GO:0005634">
    <property type="term" value="C:nucleus"/>
    <property type="evidence" value="ECO:0007669"/>
    <property type="project" value="UniProtKB-SubCell"/>
</dbReference>
<feature type="region of interest" description="Disordered" evidence="5">
    <location>
        <begin position="271"/>
        <end position="292"/>
    </location>
</feature>
<dbReference type="PANTHER" id="PTHR20973">
    <property type="entry name" value="NON-SMC ELEMENT 1-RELATED"/>
    <property type="match status" value="1"/>
</dbReference>
<evidence type="ECO:0000256" key="3">
    <source>
        <dbReference type="PROSITE-ProRule" id="PRU00175"/>
    </source>
</evidence>
<keyword evidence="4" id="KW-0479">Metal-binding</keyword>
<sequence length="292" mass="33485">MEYDDRHRIFLQGVLNMGVVSRSAAKNLLQKAYTIRGDSLPTQSSELSLILREITYSINKKIQHLNLAIVKAIDENQINKEGYFVLINQLDRSEELTQLTQKCMIEFAPHELEFLKLLMDEMIQGPKSNTADEENEESDDEEHIPYFRKGEIMETRALNLGSRLKSKTLKPLEAQAIIDKFIEKKWLRSSESEEITFTPRFIAEMETYLRPVYPDDISSCSLCNKMVVKSLLCECGKQFHLYCLGAAIPKSKNRDEVMSVPCPKCKASIALRQTSSTQPGSRKRSHNEEDDE</sequence>
<gene>
    <name evidence="7" type="primary">NSE1</name>
</gene>
<dbReference type="InterPro" id="IPR013083">
    <property type="entry name" value="Znf_RING/FYVE/PHD"/>
</dbReference>
<organism evidence="7">
    <name type="scientific">Caligus rogercresseyi</name>
    <name type="common">Sea louse</name>
    <dbReference type="NCBI Taxonomy" id="217165"/>
    <lineage>
        <taxon>Eukaryota</taxon>
        <taxon>Metazoa</taxon>
        <taxon>Ecdysozoa</taxon>
        <taxon>Arthropoda</taxon>
        <taxon>Crustacea</taxon>
        <taxon>Multicrustacea</taxon>
        <taxon>Hexanauplia</taxon>
        <taxon>Copepoda</taxon>
        <taxon>Siphonostomatoida</taxon>
        <taxon>Caligidae</taxon>
        <taxon>Caligus</taxon>
    </lineage>
</organism>
<dbReference type="EMBL" id="BT077061">
    <property type="protein sequence ID" value="ACO11485.1"/>
    <property type="molecule type" value="mRNA"/>
</dbReference>
<dbReference type="Gene3D" id="3.30.40.10">
    <property type="entry name" value="Zinc/RING finger domain, C3HC4 (zinc finger)"/>
    <property type="match status" value="1"/>
</dbReference>
<keyword evidence="4" id="KW-0539">Nucleus</keyword>
<evidence type="ECO:0000259" key="6">
    <source>
        <dbReference type="PROSITE" id="PS50089"/>
    </source>
</evidence>
<evidence type="ECO:0000256" key="5">
    <source>
        <dbReference type="SAM" id="MobiDB-lite"/>
    </source>
</evidence>
<comment type="subcellular location">
    <subcellularLocation>
        <location evidence="4">Nucleus</location>
    </subcellularLocation>
</comment>
<feature type="compositionally biased region" description="Polar residues" evidence="5">
    <location>
        <begin position="271"/>
        <end position="280"/>
    </location>
</feature>
<keyword evidence="4" id="KW-0808">Transferase</keyword>
<dbReference type="SUPFAM" id="SSF57850">
    <property type="entry name" value="RING/U-box"/>
    <property type="match status" value="1"/>
</dbReference>
<dbReference type="Gene3D" id="3.90.1150.220">
    <property type="match status" value="1"/>
</dbReference>
<dbReference type="EC" id="2.3.2.27" evidence="4"/>
<dbReference type="GO" id="GO:0000724">
    <property type="term" value="P:double-strand break repair via homologous recombination"/>
    <property type="evidence" value="ECO:0007669"/>
    <property type="project" value="TreeGrafter"/>
</dbReference>
<proteinExistence type="evidence at transcript level"/>
<keyword evidence="1 3" id="KW-0863">Zinc-finger</keyword>
<keyword evidence="2 4" id="KW-0862">Zinc</keyword>
<dbReference type="InterPro" id="IPR036388">
    <property type="entry name" value="WH-like_DNA-bd_sf"/>
</dbReference>
<feature type="domain" description="RING-type" evidence="6">
    <location>
        <begin position="220"/>
        <end position="266"/>
    </location>
</feature>
<protein>
    <recommendedName>
        <fullName evidence="4">Non-structural maintenance of chromosomes element 1 homolog</fullName>
        <ecNumber evidence="4">2.3.2.27</ecNumber>
    </recommendedName>
</protein>
<dbReference type="GO" id="GO:0008270">
    <property type="term" value="F:zinc ion binding"/>
    <property type="evidence" value="ECO:0007669"/>
    <property type="project" value="UniProtKB-KW"/>
</dbReference>
<comment type="catalytic activity">
    <reaction evidence="4">
        <text>S-ubiquitinyl-[E2 ubiquitin-conjugating enzyme]-L-cysteine + [acceptor protein]-L-lysine = [E2 ubiquitin-conjugating enzyme]-L-cysteine + N(6)-ubiquitinyl-[acceptor protein]-L-lysine.</text>
        <dbReference type="EC" id="2.3.2.27"/>
    </reaction>
</comment>
<name>C1BR32_CALRO</name>
<dbReference type="GO" id="GO:0061630">
    <property type="term" value="F:ubiquitin protein ligase activity"/>
    <property type="evidence" value="ECO:0007669"/>
    <property type="project" value="UniProtKB-EC"/>
</dbReference>
<dbReference type="Gene3D" id="1.10.10.10">
    <property type="entry name" value="Winged helix-like DNA-binding domain superfamily/Winged helix DNA-binding domain"/>
    <property type="match status" value="1"/>
</dbReference>
<evidence type="ECO:0000256" key="2">
    <source>
        <dbReference type="ARBA" id="ARBA00022833"/>
    </source>
</evidence>
<evidence type="ECO:0000313" key="7">
    <source>
        <dbReference type="EMBL" id="ACO11485.1"/>
    </source>
</evidence>
<evidence type="ECO:0000256" key="4">
    <source>
        <dbReference type="RuleBase" id="RU368018"/>
    </source>
</evidence>
<dbReference type="InterPro" id="IPR011513">
    <property type="entry name" value="Nse1"/>
</dbReference>
<evidence type="ECO:0000256" key="1">
    <source>
        <dbReference type="ARBA" id="ARBA00022771"/>
    </source>
</evidence>
<dbReference type="PANTHER" id="PTHR20973:SF0">
    <property type="entry name" value="NON-STRUCTURAL MAINTENANCE OF CHROMOSOMES ELEMENT 1 HOMOLOG"/>
    <property type="match status" value="1"/>
</dbReference>
<dbReference type="PROSITE" id="PS50089">
    <property type="entry name" value="ZF_RING_2"/>
    <property type="match status" value="1"/>
</dbReference>
<dbReference type="InterPro" id="IPR001841">
    <property type="entry name" value="Znf_RING"/>
</dbReference>
<keyword evidence="4" id="KW-0833">Ubl conjugation pathway</keyword>
<accession>C1BR32</accession>
<dbReference type="GO" id="GO:0030915">
    <property type="term" value="C:Smc5-Smc6 complex"/>
    <property type="evidence" value="ECO:0007669"/>
    <property type="project" value="UniProtKB-UniRule"/>
</dbReference>
<comment type="subunit">
    <text evidence="4">Component of the Smc5-Smc6 complex.</text>
</comment>
<dbReference type="AlphaFoldDB" id="C1BR32"/>
<keyword evidence="4" id="KW-0234">DNA repair</keyword>
<keyword evidence="4" id="KW-0233">DNA recombination</keyword>
<comment type="similarity">
    <text evidence="4">Belongs to the NSE1 family.</text>
</comment>
<reference evidence="7" key="1">
    <citation type="submission" date="2009-03" db="EMBL/GenBank/DDBJ databases">
        <title>Caligus rogercresseyi ESTs and full-length cDNAs.</title>
        <authorList>
            <person name="Yasuike M."/>
            <person name="von Schalburg K."/>
            <person name="Cooper G."/>
            <person name="Leong J."/>
            <person name="Jones S.R.M."/>
            <person name="Koop B.F."/>
        </authorList>
    </citation>
    <scope>NUCLEOTIDE SEQUENCE</scope>
    <source>
        <tissue evidence="7">Whole body</tissue>
    </source>
</reference>
<keyword evidence="4" id="KW-0227">DNA damage</keyword>